<dbReference type="Pfam" id="PF13602">
    <property type="entry name" value="ADH_zinc_N_2"/>
    <property type="match status" value="1"/>
</dbReference>
<dbReference type="CDD" id="cd05289">
    <property type="entry name" value="MDR_like_2"/>
    <property type="match status" value="1"/>
</dbReference>
<reference evidence="2" key="1">
    <citation type="journal article" date="2021" name="IMA Fungus">
        <title>Genomic characterization of three marine fungi, including Emericellopsis atlantica sp. nov. with signatures of a generalist lifestyle and marine biomass degradation.</title>
        <authorList>
            <person name="Hagestad O.C."/>
            <person name="Hou L."/>
            <person name="Andersen J.H."/>
            <person name="Hansen E.H."/>
            <person name="Altermark B."/>
            <person name="Li C."/>
            <person name="Kuhnert E."/>
            <person name="Cox R.J."/>
            <person name="Crous P.W."/>
            <person name="Spatafora J.W."/>
            <person name="Lail K."/>
            <person name="Amirebrahimi M."/>
            <person name="Lipzen A."/>
            <person name="Pangilinan J."/>
            <person name="Andreopoulos W."/>
            <person name="Hayes R.D."/>
            <person name="Ng V."/>
            <person name="Grigoriev I.V."/>
            <person name="Jackson S.A."/>
            <person name="Sutton T.D.S."/>
            <person name="Dobson A.D.W."/>
            <person name="Rama T."/>
        </authorList>
    </citation>
    <scope>NUCLEOTIDE SEQUENCE</scope>
    <source>
        <strain evidence="2">TS7</strain>
    </source>
</reference>
<evidence type="ECO:0000259" key="1">
    <source>
        <dbReference type="SMART" id="SM00829"/>
    </source>
</evidence>
<sequence length="360" mass="38962">MAETMLAITAPKFTDPSKYELSTVTRPTVTEQTDVVIRVHAASINPVDVKKAAGVFKQAVQEQFPYQIGYDAAGVVTEVGSAVTRVKVGDEVYTRLPEASRGSWSEYAKCAESFVALKPASLSFSDAASMPLAGVTALQALNKYEGSLEGKTVFVPAGLSGTGLFACQLAKNVFRAGKVITTVSTSKVSQVPRLLGEGVVDQIIDYTKEDPKKVIAPRSVDFLFDTTGQSMQFLSLVVPKTGFIVSISTTPSASTLQASNVMQRPDNPRIPLVGRLFLDATDSLRKLRAWRWGVTYLYWFLQPNGGDLDKLRGYVVEGKLVPVIGLKVNLRDVEKVREACLQTYNGKGGLGKTVLQVNQS</sequence>
<gene>
    <name evidence="2" type="ORF">F5Z01DRAFT_370728</name>
</gene>
<evidence type="ECO:0000313" key="2">
    <source>
        <dbReference type="EMBL" id="KAG9250500.1"/>
    </source>
</evidence>
<dbReference type="GO" id="GO:0016491">
    <property type="term" value="F:oxidoreductase activity"/>
    <property type="evidence" value="ECO:0007669"/>
    <property type="project" value="InterPro"/>
</dbReference>
<proteinExistence type="predicted"/>
<dbReference type="PANTHER" id="PTHR11695:SF294">
    <property type="entry name" value="RETICULON-4-INTERACTING PROTEIN 1, MITOCHONDRIAL"/>
    <property type="match status" value="1"/>
</dbReference>
<accession>A0A9P8CL09</accession>
<dbReference type="SUPFAM" id="SSF51735">
    <property type="entry name" value="NAD(P)-binding Rossmann-fold domains"/>
    <property type="match status" value="1"/>
</dbReference>
<protein>
    <submittedName>
        <fullName evidence="2">Chaperonin 10-like protein</fullName>
    </submittedName>
</protein>
<dbReference type="OrthoDB" id="9992527at2759"/>
<dbReference type="Proteomes" id="UP000887229">
    <property type="component" value="Unassembled WGS sequence"/>
</dbReference>
<organism evidence="2 3">
    <name type="scientific">Emericellopsis atlantica</name>
    <dbReference type="NCBI Taxonomy" id="2614577"/>
    <lineage>
        <taxon>Eukaryota</taxon>
        <taxon>Fungi</taxon>
        <taxon>Dikarya</taxon>
        <taxon>Ascomycota</taxon>
        <taxon>Pezizomycotina</taxon>
        <taxon>Sordariomycetes</taxon>
        <taxon>Hypocreomycetidae</taxon>
        <taxon>Hypocreales</taxon>
        <taxon>Bionectriaceae</taxon>
        <taxon>Emericellopsis</taxon>
    </lineage>
</organism>
<feature type="domain" description="Enoyl reductase (ER)" evidence="1">
    <location>
        <begin position="14"/>
        <end position="355"/>
    </location>
</feature>
<dbReference type="SMART" id="SM00829">
    <property type="entry name" value="PKS_ER"/>
    <property type="match status" value="1"/>
</dbReference>
<dbReference type="InterPro" id="IPR011032">
    <property type="entry name" value="GroES-like_sf"/>
</dbReference>
<dbReference type="EMBL" id="MU251277">
    <property type="protein sequence ID" value="KAG9250500.1"/>
    <property type="molecule type" value="Genomic_DNA"/>
</dbReference>
<dbReference type="InterPro" id="IPR036291">
    <property type="entry name" value="NAD(P)-bd_dom_sf"/>
</dbReference>
<keyword evidence="3" id="KW-1185">Reference proteome</keyword>
<dbReference type="PANTHER" id="PTHR11695">
    <property type="entry name" value="ALCOHOL DEHYDROGENASE RELATED"/>
    <property type="match status" value="1"/>
</dbReference>
<dbReference type="Pfam" id="PF08240">
    <property type="entry name" value="ADH_N"/>
    <property type="match status" value="1"/>
</dbReference>
<evidence type="ECO:0000313" key="3">
    <source>
        <dbReference type="Proteomes" id="UP000887229"/>
    </source>
</evidence>
<dbReference type="InterPro" id="IPR050700">
    <property type="entry name" value="YIM1/Zinc_Alcohol_DH_Fams"/>
</dbReference>
<dbReference type="Gene3D" id="3.90.180.10">
    <property type="entry name" value="Medium-chain alcohol dehydrogenases, catalytic domain"/>
    <property type="match status" value="1"/>
</dbReference>
<dbReference type="SUPFAM" id="SSF50129">
    <property type="entry name" value="GroES-like"/>
    <property type="match status" value="1"/>
</dbReference>
<dbReference type="Gene3D" id="3.40.50.720">
    <property type="entry name" value="NAD(P)-binding Rossmann-like Domain"/>
    <property type="match status" value="1"/>
</dbReference>
<dbReference type="InterPro" id="IPR020843">
    <property type="entry name" value="ER"/>
</dbReference>
<comment type="caution">
    <text evidence="2">The sequence shown here is derived from an EMBL/GenBank/DDBJ whole genome shotgun (WGS) entry which is preliminary data.</text>
</comment>
<dbReference type="InterPro" id="IPR013154">
    <property type="entry name" value="ADH-like_N"/>
</dbReference>
<dbReference type="GeneID" id="70290242"/>
<dbReference type="RefSeq" id="XP_046114424.1">
    <property type="nucleotide sequence ID" value="XM_046259339.1"/>
</dbReference>
<dbReference type="AlphaFoldDB" id="A0A9P8CL09"/>
<name>A0A9P8CL09_9HYPO</name>